<accession>A0ABN5B6G2</accession>
<feature type="domain" description="TonB-dependent receptor plug" evidence="17">
    <location>
        <begin position="53"/>
        <end position="159"/>
    </location>
</feature>
<evidence type="ECO:0000256" key="12">
    <source>
        <dbReference type="PROSITE-ProRule" id="PRU01360"/>
    </source>
</evidence>
<keyword evidence="7" id="KW-0408">Iron</keyword>
<dbReference type="CDD" id="cd01347">
    <property type="entry name" value="ligand_gated_channel"/>
    <property type="match status" value="1"/>
</dbReference>
<comment type="subcellular location">
    <subcellularLocation>
        <location evidence="1 12">Cell outer membrane</location>
        <topology evidence="1 12">Multi-pass membrane protein</topology>
    </subcellularLocation>
</comment>
<evidence type="ECO:0000256" key="2">
    <source>
        <dbReference type="ARBA" id="ARBA00022448"/>
    </source>
</evidence>
<keyword evidence="8" id="KW-0406">Ion transport</keyword>
<evidence type="ECO:0000313" key="19">
    <source>
        <dbReference type="Proteomes" id="UP000258016"/>
    </source>
</evidence>
<dbReference type="SUPFAM" id="SSF56935">
    <property type="entry name" value="Porins"/>
    <property type="match status" value="1"/>
</dbReference>
<proteinExistence type="inferred from homology"/>
<evidence type="ECO:0000256" key="5">
    <source>
        <dbReference type="ARBA" id="ARBA00022692"/>
    </source>
</evidence>
<evidence type="ECO:0000256" key="7">
    <source>
        <dbReference type="ARBA" id="ARBA00023004"/>
    </source>
</evidence>
<evidence type="ECO:0000259" key="16">
    <source>
        <dbReference type="Pfam" id="PF00593"/>
    </source>
</evidence>
<keyword evidence="3 12" id="KW-1134">Transmembrane beta strand</keyword>
<keyword evidence="19" id="KW-1185">Reference proteome</keyword>
<feature type="chain" id="PRO_5046805168" description="TonB-dependent receptor" evidence="15">
    <location>
        <begin position="29"/>
        <end position="801"/>
    </location>
</feature>
<reference evidence="18 19" key="1">
    <citation type="submission" date="2017-03" db="EMBL/GenBank/DDBJ databases">
        <title>Complete genome sequence of Blastomonas fulva degrading microcsystin LR.</title>
        <authorList>
            <person name="Lee H.-g."/>
            <person name="Jin L."/>
            <person name="oh H.-M."/>
        </authorList>
    </citation>
    <scope>NUCLEOTIDE SEQUENCE [LARGE SCALE GENOMIC DNA]</scope>
    <source>
        <strain evidence="18 19">T2</strain>
    </source>
</reference>
<evidence type="ECO:0000256" key="15">
    <source>
        <dbReference type="SAM" id="SignalP"/>
    </source>
</evidence>
<dbReference type="RefSeq" id="WP_117352319.1">
    <property type="nucleotide sequence ID" value="NZ_CP020083.1"/>
</dbReference>
<dbReference type="Pfam" id="PF07715">
    <property type="entry name" value="Plug"/>
    <property type="match status" value="1"/>
</dbReference>
<feature type="short sequence motif" description="TonB C-terminal box" evidence="13">
    <location>
        <begin position="784"/>
        <end position="801"/>
    </location>
</feature>
<keyword evidence="4" id="KW-0410">Iron transport</keyword>
<comment type="similarity">
    <text evidence="12 14">Belongs to the TonB-dependent receptor family.</text>
</comment>
<keyword evidence="2 12" id="KW-0813">Transport</keyword>
<evidence type="ECO:0000256" key="9">
    <source>
        <dbReference type="ARBA" id="ARBA00023077"/>
    </source>
</evidence>
<dbReference type="PROSITE" id="PS52016">
    <property type="entry name" value="TONB_DEPENDENT_REC_3"/>
    <property type="match status" value="1"/>
</dbReference>
<sequence>MRSPLSHRPLRASLLALATVLAASPALAQEQTDADARNDDLIIVTAQKREQSIKDVPITVSAISGEQMDKIGIDEFDELSAYIPGLNIQEQSANNPGFVIRGITSDSGSAQVAPRVTIYLNGIDVSRSRGSYFDLFDIERIEVVKGPQATLFGTAATIGAISVVTAKPEPGFSADLRGSYGNFNLYEGRAMINVGNDKIAGRIAASYKKRDGYIRNIAGDAGTVSARTVGQQQDDLNGIDQFAVRGSLRIWPTAESTMDFVFNYEQQRNPGTAFKSGSIAPTGGTTSPFTFAELGGAPADLSRAILGLPDLGLNREVYDASVTFQTPMDGGWSLASISGYRKFDSLETFDADGSALFFLEFAEDAQGEQFSHETRFAYDSDRLRGFFGFNVFHEEGTQAVPFLTDEGTYISCAPFPAFAPVRNNVGAALGVAGAATCGALNSANPARNATAILTRGAATVLPYSSSFTNGGKNTTFSVFADMTFDVTDRLELSAGVRYLSEERASTYTAVQPGSQIFASLGVRGVSLLGAADTGGQVFRVNDSFDAWLPRFNALYRISDAVNVYATVSKGRRAPVLNLSATATAAGAVPNFTLVAEEKVWNYEGGIKAAFGGFTGSIGAFYQDYSNFQTSFFNQQGQVVPVNAGNAGNFGVEVEGALRIGDNVRLFANYAFIDAKIESPNPAFQDNRFRLQSKHTAAAGIDVTVPLGEGTELFLFPTVTYSSKQFFEIPNTDRLSENGYLLVNARAGVRLGDGKYEVTAFARNLTNEDYLIDAGNTGSAFGTATFIAGEPRLYGVQVSARF</sequence>
<dbReference type="Gene3D" id="2.40.170.20">
    <property type="entry name" value="TonB-dependent receptor, beta-barrel domain"/>
    <property type="match status" value="2"/>
</dbReference>
<dbReference type="InterPro" id="IPR039426">
    <property type="entry name" value="TonB-dep_rcpt-like"/>
</dbReference>
<feature type="signal peptide" evidence="15">
    <location>
        <begin position="1"/>
        <end position="28"/>
    </location>
</feature>
<evidence type="ECO:0000256" key="13">
    <source>
        <dbReference type="PROSITE-ProRule" id="PRU10144"/>
    </source>
</evidence>
<evidence type="ECO:0000256" key="3">
    <source>
        <dbReference type="ARBA" id="ARBA00022452"/>
    </source>
</evidence>
<feature type="domain" description="TonB-dependent receptor-like beta-barrel" evidence="16">
    <location>
        <begin position="305"/>
        <end position="764"/>
    </location>
</feature>
<evidence type="ECO:0000256" key="10">
    <source>
        <dbReference type="ARBA" id="ARBA00023136"/>
    </source>
</evidence>
<dbReference type="PANTHER" id="PTHR32552:SF81">
    <property type="entry name" value="TONB-DEPENDENT OUTER MEMBRANE RECEPTOR"/>
    <property type="match status" value="1"/>
</dbReference>
<dbReference type="InterPro" id="IPR012910">
    <property type="entry name" value="Plug_dom"/>
</dbReference>
<dbReference type="PANTHER" id="PTHR32552">
    <property type="entry name" value="FERRICHROME IRON RECEPTOR-RELATED"/>
    <property type="match status" value="1"/>
</dbReference>
<dbReference type="GeneID" id="303485912"/>
<dbReference type="Pfam" id="PF00593">
    <property type="entry name" value="TonB_dep_Rec_b-barrel"/>
    <property type="match status" value="1"/>
</dbReference>
<keyword evidence="5 12" id="KW-0812">Transmembrane</keyword>
<organism evidence="18 19">
    <name type="scientific">Blastomonas fulva</name>
    <dbReference type="NCBI Taxonomy" id="1550728"/>
    <lineage>
        <taxon>Bacteria</taxon>
        <taxon>Pseudomonadati</taxon>
        <taxon>Pseudomonadota</taxon>
        <taxon>Alphaproteobacteria</taxon>
        <taxon>Sphingomonadales</taxon>
        <taxon>Sphingomonadaceae</taxon>
        <taxon>Blastomonas</taxon>
    </lineage>
</organism>
<evidence type="ECO:0000256" key="14">
    <source>
        <dbReference type="RuleBase" id="RU003357"/>
    </source>
</evidence>
<evidence type="ECO:0000313" key="18">
    <source>
        <dbReference type="EMBL" id="ASR51761.1"/>
    </source>
</evidence>
<keyword evidence="6 15" id="KW-0732">Signal</keyword>
<dbReference type="PROSITE" id="PS01156">
    <property type="entry name" value="TONB_DEPENDENT_REC_2"/>
    <property type="match status" value="1"/>
</dbReference>
<keyword evidence="9 14" id="KW-0798">TonB box</keyword>
<evidence type="ECO:0000256" key="6">
    <source>
        <dbReference type="ARBA" id="ARBA00022729"/>
    </source>
</evidence>
<evidence type="ECO:0008006" key="20">
    <source>
        <dbReference type="Google" id="ProtNLM"/>
    </source>
</evidence>
<dbReference type="InterPro" id="IPR010917">
    <property type="entry name" value="TonB_rcpt_CS"/>
</dbReference>
<dbReference type="InterPro" id="IPR036942">
    <property type="entry name" value="Beta-barrel_TonB_sf"/>
</dbReference>
<keyword evidence="11 12" id="KW-0998">Cell outer membrane</keyword>
<dbReference type="Proteomes" id="UP000258016">
    <property type="component" value="Chromosome"/>
</dbReference>
<evidence type="ECO:0000256" key="4">
    <source>
        <dbReference type="ARBA" id="ARBA00022496"/>
    </source>
</evidence>
<name>A0ABN5B6G2_9SPHN</name>
<gene>
    <name evidence="18" type="ORF">B5J99_10065</name>
</gene>
<evidence type="ECO:0000256" key="11">
    <source>
        <dbReference type="ARBA" id="ARBA00023237"/>
    </source>
</evidence>
<dbReference type="InterPro" id="IPR000531">
    <property type="entry name" value="Beta-barrel_TonB"/>
</dbReference>
<keyword evidence="10 12" id="KW-0472">Membrane</keyword>
<evidence type="ECO:0000256" key="1">
    <source>
        <dbReference type="ARBA" id="ARBA00004571"/>
    </source>
</evidence>
<protein>
    <recommendedName>
        <fullName evidence="20">TonB-dependent receptor</fullName>
    </recommendedName>
</protein>
<dbReference type="EMBL" id="CP020083">
    <property type="protein sequence ID" value="ASR51761.1"/>
    <property type="molecule type" value="Genomic_DNA"/>
</dbReference>
<evidence type="ECO:0000256" key="8">
    <source>
        <dbReference type="ARBA" id="ARBA00023065"/>
    </source>
</evidence>
<evidence type="ECO:0000259" key="17">
    <source>
        <dbReference type="Pfam" id="PF07715"/>
    </source>
</evidence>